<dbReference type="FunFam" id="2.70.70.10:FF:000001">
    <property type="entry name" value="PTS system glucose-specific IIA component"/>
    <property type="match status" value="1"/>
</dbReference>
<proteinExistence type="predicted"/>
<dbReference type="InterPro" id="IPR050890">
    <property type="entry name" value="PTS_EIIA_component"/>
</dbReference>
<dbReference type="PANTHER" id="PTHR45008:SF1">
    <property type="entry name" value="PTS SYSTEM GLUCOSE-SPECIFIC EIIA COMPONENT"/>
    <property type="match status" value="1"/>
</dbReference>
<dbReference type="Proteomes" id="UP000191154">
    <property type="component" value="Unassembled WGS sequence"/>
</dbReference>
<dbReference type="GO" id="GO:0016301">
    <property type="term" value="F:kinase activity"/>
    <property type="evidence" value="ECO:0007669"/>
    <property type="project" value="UniProtKB-KW"/>
</dbReference>
<dbReference type="InterPro" id="IPR001127">
    <property type="entry name" value="PTS_EIIA_1_perm"/>
</dbReference>
<evidence type="ECO:0000313" key="9">
    <source>
        <dbReference type="Proteomes" id="UP000191154"/>
    </source>
</evidence>
<dbReference type="PROSITE" id="PS51093">
    <property type="entry name" value="PTS_EIIA_TYPE_1"/>
    <property type="match status" value="1"/>
</dbReference>
<organism evidence="8 9">
    <name type="scientific">Clostridium saccharobutylicum</name>
    <dbReference type="NCBI Taxonomy" id="169679"/>
    <lineage>
        <taxon>Bacteria</taxon>
        <taxon>Bacillati</taxon>
        <taxon>Bacillota</taxon>
        <taxon>Clostridia</taxon>
        <taxon>Eubacteriales</taxon>
        <taxon>Clostridiaceae</taxon>
        <taxon>Clostridium</taxon>
    </lineage>
</organism>
<keyword evidence="2" id="KW-0813">Transport</keyword>
<dbReference type="EMBL" id="LZYZ01000001">
    <property type="protein sequence ID" value="OOM16673.1"/>
    <property type="molecule type" value="Genomic_DNA"/>
</dbReference>
<evidence type="ECO:0000256" key="1">
    <source>
        <dbReference type="ARBA" id="ARBA00004496"/>
    </source>
</evidence>
<dbReference type="EC" id="2.7.1.-" evidence="8"/>
<dbReference type="PROSITE" id="PS00371">
    <property type="entry name" value="PTS_EIIA_TYPE_1_HIS"/>
    <property type="match status" value="1"/>
</dbReference>
<sequence>MFGFFKKKKQDETTNTSTNTTFKLVAPISGKSMPLSEVPDPVFAQKMAGDGIAINPTGDVAVAPADGELTLVFNTKHAFALTLENGAELLVHIGLETVSLNGEGFEQLVEQGTKVKAGTPIIKFDKEFIKAKGLPLVTPVLITNPDELTSIETLENIDTIAGETTVVTYTR</sequence>
<dbReference type="NCBIfam" id="TIGR00830">
    <property type="entry name" value="PTBA"/>
    <property type="match status" value="1"/>
</dbReference>
<dbReference type="PANTHER" id="PTHR45008">
    <property type="entry name" value="PTS SYSTEM GLUCOSE-SPECIFIC EIIA COMPONENT"/>
    <property type="match status" value="1"/>
</dbReference>
<keyword evidence="4 8" id="KW-0808">Transferase</keyword>
<dbReference type="Pfam" id="PF00358">
    <property type="entry name" value="PTS_EIIA_1"/>
    <property type="match status" value="1"/>
</dbReference>
<dbReference type="STRING" id="169679.CSACC_43570"/>
<keyword evidence="5" id="KW-0598">Phosphotransferase system</keyword>
<evidence type="ECO:0000256" key="2">
    <source>
        <dbReference type="ARBA" id="ARBA00022448"/>
    </source>
</evidence>
<dbReference type="AlphaFoldDB" id="A0A1S8NJW5"/>
<keyword evidence="6" id="KW-0418">Kinase</keyword>
<comment type="subcellular location">
    <subcellularLocation>
        <location evidence="1">Cytoplasm</location>
    </subcellularLocation>
</comment>
<dbReference type="Gene3D" id="2.70.70.10">
    <property type="entry name" value="Glucose Permease (Domain IIA)"/>
    <property type="match status" value="1"/>
</dbReference>
<feature type="domain" description="PTS EIIA type-1" evidence="7">
    <location>
        <begin position="40"/>
        <end position="144"/>
    </location>
</feature>
<dbReference type="RefSeq" id="WP_077864352.1">
    <property type="nucleotide sequence ID" value="NZ_LZYZ01000001.1"/>
</dbReference>
<evidence type="ECO:0000313" key="8">
    <source>
        <dbReference type="EMBL" id="OOM16673.1"/>
    </source>
</evidence>
<evidence type="ECO:0000256" key="6">
    <source>
        <dbReference type="ARBA" id="ARBA00022777"/>
    </source>
</evidence>
<dbReference type="InterPro" id="IPR011055">
    <property type="entry name" value="Dup_hybrid_motif"/>
</dbReference>
<reference evidence="8 9" key="1">
    <citation type="submission" date="2016-05" db="EMBL/GenBank/DDBJ databases">
        <title>Microbial solvent formation.</title>
        <authorList>
            <person name="Poehlein A."/>
            <person name="Montoya Solano J.D."/>
            <person name="Flitsch S."/>
            <person name="Krabben P."/>
            <person name="Duerre P."/>
            <person name="Daniel R."/>
        </authorList>
    </citation>
    <scope>NUCLEOTIDE SEQUENCE [LARGE SCALE GENOMIC DNA]</scope>
    <source>
        <strain evidence="8 9">L1-8</strain>
    </source>
</reference>
<name>A0A1S8NJW5_CLOSA</name>
<evidence type="ECO:0000256" key="3">
    <source>
        <dbReference type="ARBA" id="ARBA00022597"/>
    </source>
</evidence>
<gene>
    <name evidence="8" type="primary">crr_2</name>
    <name evidence="8" type="ORF">CLOSAC_09650</name>
</gene>
<comment type="caution">
    <text evidence="8">The sequence shown here is derived from an EMBL/GenBank/DDBJ whole genome shotgun (WGS) entry which is preliminary data.</text>
</comment>
<dbReference type="GO" id="GO:0009401">
    <property type="term" value="P:phosphoenolpyruvate-dependent sugar phosphotransferase system"/>
    <property type="evidence" value="ECO:0007669"/>
    <property type="project" value="UniProtKB-KW"/>
</dbReference>
<keyword evidence="3" id="KW-0762">Sugar transport</keyword>
<protein>
    <submittedName>
        <fullName evidence="8">Glucose-specific phosphotransferase enzyme IIA component</fullName>
        <ecNumber evidence="8">2.7.1.-</ecNumber>
    </submittedName>
</protein>
<accession>A0A1S8NJW5</accession>
<dbReference type="GO" id="GO:0005737">
    <property type="term" value="C:cytoplasm"/>
    <property type="evidence" value="ECO:0007669"/>
    <property type="project" value="UniProtKB-SubCell"/>
</dbReference>
<evidence type="ECO:0000256" key="5">
    <source>
        <dbReference type="ARBA" id="ARBA00022683"/>
    </source>
</evidence>
<dbReference type="SUPFAM" id="SSF51261">
    <property type="entry name" value="Duplicated hybrid motif"/>
    <property type="match status" value="1"/>
</dbReference>
<evidence type="ECO:0000259" key="7">
    <source>
        <dbReference type="PROSITE" id="PS51093"/>
    </source>
</evidence>
<evidence type="ECO:0000256" key="4">
    <source>
        <dbReference type="ARBA" id="ARBA00022679"/>
    </source>
</evidence>